<dbReference type="AlphaFoldDB" id="A0A8H3DJN6"/>
<sequence>MRLADHTLANLAVVTEAKVFVELLAIKISTCAELVDETARDTDIDSSVKVDVAVKVTTIITLLFNLSVTLVTNFGARLALPLLAKIDTCVIVLLSILSVCADGMQSLLPAVLGSSVFAQAHLKLSASALDSISH</sequence>
<dbReference type="Proteomes" id="UP000663831">
    <property type="component" value="Unassembled WGS sequence"/>
</dbReference>
<evidence type="ECO:0000313" key="1">
    <source>
        <dbReference type="EMBL" id="CAE6533705.1"/>
    </source>
</evidence>
<name>A0A8H3DJN6_9AGAM</name>
<dbReference type="EMBL" id="CAJMWV010008100">
    <property type="protein sequence ID" value="CAE6533705.1"/>
    <property type="molecule type" value="Genomic_DNA"/>
</dbReference>
<proteinExistence type="predicted"/>
<gene>
    <name evidence="1" type="ORF">RDB_LOCUS161379</name>
</gene>
<evidence type="ECO:0000313" key="2">
    <source>
        <dbReference type="Proteomes" id="UP000663831"/>
    </source>
</evidence>
<accession>A0A8H3DJN6</accession>
<protein>
    <submittedName>
        <fullName evidence="1">Uncharacterized protein</fullName>
    </submittedName>
</protein>
<reference evidence="1" key="1">
    <citation type="submission" date="2021-01" db="EMBL/GenBank/DDBJ databases">
        <authorList>
            <person name="Kaushik A."/>
        </authorList>
    </citation>
    <scope>NUCLEOTIDE SEQUENCE</scope>
    <source>
        <strain evidence="1">AG3-1AP</strain>
    </source>
</reference>
<comment type="caution">
    <text evidence="1">The sequence shown here is derived from an EMBL/GenBank/DDBJ whole genome shotgun (WGS) entry which is preliminary data.</text>
</comment>
<organism evidence="1 2">
    <name type="scientific">Rhizoctonia solani</name>
    <dbReference type="NCBI Taxonomy" id="456999"/>
    <lineage>
        <taxon>Eukaryota</taxon>
        <taxon>Fungi</taxon>
        <taxon>Dikarya</taxon>
        <taxon>Basidiomycota</taxon>
        <taxon>Agaricomycotina</taxon>
        <taxon>Agaricomycetes</taxon>
        <taxon>Cantharellales</taxon>
        <taxon>Ceratobasidiaceae</taxon>
        <taxon>Rhizoctonia</taxon>
    </lineage>
</organism>